<proteinExistence type="predicted"/>
<keyword evidence="8" id="KW-1185">Reference proteome</keyword>
<evidence type="ECO:0000256" key="1">
    <source>
        <dbReference type="ARBA" id="ARBA00012528"/>
    </source>
</evidence>
<dbReference type="Proteomes" id="UP000199074">
    <property type="component" value="Unassembled WGS sequence"/>
</dbReference>
<evidence type="ECO:0000259" key="5">
    <source>
        <dbReference type="PROSITE" id="PS50885"/>
    </source>
</evidence>
<evidence type="ECO:0000256" key="3">
    <source>
        <dbReference type="SAM" id="Coils"/>
    </source>
</evidence>
<feature type="coiled-coil region" evidence="3">
    <location>
        <begin position="378"/>
        <end position="412"/>
    </location>
</feature>
<keyword evidence="3" id="KW-0175">Coiled coil</keyword>
<dbReference type="InterPro" id="IPR043128">
    <property type="entry name" value="Rev_trsase/Diguanyl_cyclase"/>
</dbReference>
<gene>
    <name evidence="7" type="ORF">SAMN05216456_1032</name>
</gene>
<dbReference type="PANTHER" id="PTHR45138:SF9">
    <property type="entry name" value="DIGUANYLATE CYCLASE DGCM-RELATED"/>
    <property type="match status" value="1"/>
</dbReference>
<evidence type="ECO:0000313" key="8">
    <source>
        <dbReference type="Proteomes" id="UP000199074"/>
    </source>
</evidence>
<dbReference type="EC" id="2.7.7.65" evidence="1"/>
<evidence type="ECO:0000259" key="6">
    <source>
        <dbReference type="PROSITE" id="PS50887"/>
    </source>
</evidence>
<dbReference type="PROSITE" id="PS50887">
    <property type="entry name" value="GGDEF"/>
    <property type="match status" value="1"/>
</dbReference>
<dbReference type="RefSeq" id="WP_092421753.1">
    <property type="nucleotide sequence ID" value="NZ_FPCK01000001.1"/>
</dbReference>
<dbReference type="GO" id="GO:0007165">
    <property type="term" value="P:signal transduction"/>
    <property type="evidence" value="ECO:0007669"/>
    <property type="project" value="InterPro"/>
</dbReference>
<sequence length="581" mass="63112">MFRIQQLQWLGIGVAAVGCVLLGAASTMSNLAEHDRHRHGAKELARFVVLLDAANAVSAERGPSNSAMGAERSQAGHMNQVLAVQRLQTDRAIAKVAEEYHSYMATEDGEAAFSALMSELAQGRAAVDAVTATDYDQRTTEQAATAIMSMFDAADRAAEIRNIVSDYIVAQVPQLAGEIMLANHASALREHEGRLGSYVVLALMSAPNQDERFTQLMGQSEGIVHSLWMTGLSMADDLLGTPAVKALIEDVQADFFQGSLVLAHETIEKHAGQNTLSPWDFTAKFMPGLRSSELLRTAIVEAAIDALDADADKTMRSVINSVTLTTLVLLALISAAILLRRMLFAPLMQLHEHVLALARGDLGEPAPIGGVAREVSDIADGLATLRKHQAEKRALEQEQRQLNRQLRRMADTDTLTGLLNRRALLNRVDAIFRRADRIGESVGVALFDIDHFKAINDTHGHAVGDEVLAGVSRLINGALRTGDALARIGGEEFVLVLRHVDEAKAMDLLENYRQLLETTAVQRKMGIKVTASFGVAIRQAGSRLSWDEIFSISDQRLYVAKGSGRNRVIASGYSSATRRRA</sequence>
<dbReference type="InterPro" id="IPR050469">
    <property type="entry name" value="Diguanylate_Cyclase"/>
</dbReference>
<dbReference type="Gene3D" id="3.30.70.270">
    <property type="match status" value="1"/>
</dbReference>
<dbReference type="InterPro" id="IPR000160">
    <property type="entry name" value="GGDEF_dom"/>
</dbReference>
<dbReference type="PROSITE" id="PS51257">
    <property type="entry name" value="PROKAR_LIPOPROTEIN"/>
    <property type="match status" value="1"/>
</dbReference>
<dbReference type="SMART" id="SM00267">
    <property type="entry name" value="GGDEF"/>
    <property type="match status" value="1"/>
</dbReference>
<dbReference type="PANTHER" id="PTHR45138">
    <property type="entry name" value="REGULATORY COMPONENTS OF SENSORY TRANSDUCTION SYSTEM"/>
    <property type="match status" value="1"/>
</dbReference>
<keyword evidence="4" id="KW-0472">Membrane</keyword>
<dbReference type="GO" id="GO:0052621">
    <property type="term" value="F:diguanylate cyclase activity"/>
    <property type="evidence" value="ECO:0007669"/>
    <property type="project" value="UniProtKB-EC"/>
</dbReference>
<dbReference type="SUPFAM" id="SSF55073">
    <property type="entry name" value="Nucleotide cyclase"/>
    <property type="match status" value="1"/>
</dbReference>
<dbReference type="Gene3D" id="6.10.340.10">
    <property type="match status" value="1"/>
</dbReference>
<dbReference type="AlphaFoldDB" id="A0A1I7N752"/>
<dbReference type="InterPro" id="IPR029787">
    <property type="entry name" value="Nucleotide_cyclase"/>
</dbReference>
<dbReference type="OrthoDB" id="9812260at2"/>
<protein>
    <recommendedName>
        <fullName evidence="1">diguanylate cyclase</fullName>
        <ecNumber evidence="1">2.7.7.65</ecNumber>
    </recommendedName>
</protein>
<evidence type="ECO:0000256" key="4">
    <source>
        <dbReference type="SAM" id="Phobius"/>
    </source>
</evidence>
<dbReference type="STRING" id="429728.SAMN05216456_1032"/>
<reference evidence="7 8" key="1">
    <citation type="submission" date="2016-10" db="EMBL/GenBank/DDBJ databases">
        <authorList>
            <person name="de Groot N.N."/>
        </authorList>
    </citation>
    <scope>NUCLEOTIDE SEQUENCE [LARGE SCALE GENOMIC DNA]</scope>
    <source>
        <strain evidence="7 8">IPL20</strain>
    </source>
</reference>
<feature type="transmembrane region" description="Helical" evidence="4">
    <location>
        <begin position="318"/>
        <end position="339"/>
    </location>
</feature>
<dbReference type="FunFam" id="3.30.70.270:FF:000001">
    <property type="entry name" value="Diguanylate cyclase domain protein"/>
    <property type="match status" value="1"/>
</dbReference>
<dbReference type="PROSITE" id="PS50885">
    <property type="entry name" value="HAMP"/>
    <property type="match status" value="1"/>
</dbReference>
<comment type="catalytic activity">
    <reaction evidence="2">
        <text>2 GTP = 3',3'-c-di-GMP + 2 diphosphate</text>
        <dbReference type="Rhea" id="RHEA:24898"/>
        <dbReference type="ChEBI" id="CHEBI:33019"/>
        <dbReference type="ChEBI" id="CHEBI:37565"/>
        <dbReference type="ChEBI" id="CHEBI:58805"/>
        <dbReference type="EC" id="2.7.7.65"/>
    </reaction>
</comment>
<organism evidence="7 8">
    <name type="scientific">Devosia crocina</name>
    <dbReference type="NCBI Taxonomy" id="429728"/>
    <lineage>
        <taxon>Bacteria</taxon>
        <taxon>Pseudomonadati</taxon>
        <taxon>Pseudomonadota</taxon>
        <taxon>Alphaproteobacteria</taxon>
        <taxon>Hyphomicrobiales</taxon>
        <taxon>Devosiaceae</taxon>
        <taxon>Devosia</taxon>
    </lineage>
</organism>
<feature type="domain" description="HAMP" evidence="5">
    <location>
        <begin position="341"/>
        <end position="394"/>
    </location>
</feature>
<dbReference type="CDD" id="cd01949">
    <property type="entry name" value="GGDEF"/>
    <property type="match status" value="1"/>
</dbReference>
<keyword evidence="4" id="KW-1133">Transmembrane helix</keyword>
<dbReference type="EMBL" id="FPCK01000001">
    <property type="protein sequence ID" value="SFV30484.1"/>
    <property type="molecule type" value="Genomic_DNA"/>
</dbReference>
<name>A0A1I7N752_9HYPH</name>
<dbReference type="Pfam" id="PF00990">
    <property type="entry name" value="GGDEF"/>
    <property type="match status" value="1"/>
</dbReference>
<dbReference type="GO" id="GO:0016020">
    <property type="term" value="C:membrane"/>
    <property type="evidence" value="ECO:0007669"/>
    <property type="project" value="InterPro"/>
</dbReference>
<dbReference type="InterPro" id="IPR003660">
    <property type="entry name" value="HAMP_dom"/>
</dbReference>
<accession>A0A1I7N752</accession>
<dbReference type="NCBIfam" id="TIGR00254">
    <property type="entry name" value="GGDEF"/>
    <property type="match status" value="1"/>
</dbReference>
<evidence type="ECO:0000313" key="7">
    <source>
        <dbReference type="EMBL" id="SFV30484.1"/>
    </source>
</evidence>
<evidence type="ECO:0000256" key="2">
    <source>
        <dbReference type="ARBA" id="ARBA00034247"/>
    </source>
</evidence>
<keyword evidence="4" id="KW-0812">Transmembrane</keyword>
<feature type="domain" description="GGDEF" evidence="6">
    <location>
        <begin position="440"/>
        <end position="573"/>
    </location>
</feature>